<gene>
    <name evidence="1" type="ORF">NCTC6385_04081</name>
</gene>
<organism evidence="1 2">
    <name type="scientific">Salmonella enterica</name>
    <name type="common">Salmonella choleraesuis</name>
    <dbReference type="NCBI Taxonomy" id="28901"/>
    <lineage>
        <taxon>Bacteria</taxon>
        <taxon>Pseudomonadati</taxon>
        <taxon>Pseudomonadota</taxon>
        <taxon>Gammaproteobacteria</taxon>
        <taxon>Enterobacterales</taxon>
        <taxon>Enterobacteriaceae</taxon>
        <taxon>Salmonella</taxon>
    </lineage>
</organism>
<dbReference type="EMBL" id="UGWV01000002">
    <property type="protein sequence ID" value="SUF97060.1"/>
    <property type="molecule type" value="Genomic_DNA"/>
</dbReference>
<evidence type="ECO:0000313" key="2">
    <source>
        <dbReference type="Proteomes" id="UP000254463"/>
    </source>
</evidence>
<proteinExistence type="predicted"/>
<reference evidence="1 2" key="1">
    <citation type="submission" date="2018-06" db="EMBL/GenBank/DDBJ databases">
        <authorList>
            <consortium name="Pathogen Informatics"/>
            <person name="Doyle S."/>
        </authorList>
    </citation>
    <scope>NUCLEOTIDE SEQUENCE [LARGE SCALE GENOMIC DNA]</scope>
    <source>
        <strain evidence="1 2">NCTC6385</strain>
    </source>
</reference>
<protein>
    <submittedName>
        <fullName evidence="1">Uncharacterized protein</fullName>
    </submittedName>
</protein>
<dbReference type="AlphaFoldDB" id="A0A7D8ENX3"/>
<sequence>MNTQVEIKKIDPAENCSVIPCSTYEDCYLPGKLQPSDFVITECKDRICRSFR</sequence>
<accession>A0A7D8ENX3</accession>
<name>A0A7D8ENX3_SALER</name>
<dbReference type="Proteomes" id="UP000254463">
    <property type="component" value="Unassembled WGS sequence"/>
</dbReference>
<evidence type="ECO:0000313" key="1">
    <source>
        <dbReference type="EMBL" id="SUF97060.1"/>
    </source>
</evidence>